<dbReference type="EMBL" id="CP068224">
    <property type="protein sequence ID" value="QQT54480.1"/>
    <property type="molecule type" value="Genomic_DNA"/>
</dbReference>
<proteinExistence type="predicted"/>
<feature type="domain" description="DAGKc" evidence="1">
    <location>
        <begin position="9"/>
        <end position="136"/>
    </location>
</feature>
<dbReference type="GO" id="GO:0016301">
    <property type="term" value="F:kinase activity"/>
    <property type="evidence" value="ECO:0007669"/>
    <property type="project" value="UniProtKB-KW"/>
</dbReference>
<dbReference type="Proteomes" id="UP000595498">
    <property type="component" value="Chromosome"/>
</dbReference>
<dbReference type="Gene3D" id="2.60.200.40">
    <property type="match status" value="1"/>
</dbReference>
<dbReference type="Pfam" id="PF00781">
    <property type="entry name" value="DAGK_cat"/>
    <property type="match status" value="1"/>
</dbReference>
<gene>
    <name evidence="2" type="ORF">I6I98_04265</name>
</gene>
<dbReference type="Pfam" id="PF19279">
    <property type="entry name" value="YegS_C"/>
    <property type="match status" value="1"/>
</dbReference>
<organism evidence="2 3">
    <name type="scientific">Sphingobacterium multivorum</name>
    <dbReference type="NCBI Taxonomy" id="28454"/>
    <lineage>
        <taxon>Bacteria</taxon>
        <taxon>Pseudomonadati</taxon>
        <taxon>Bacteroidota</taxon>
        <taxon>Sphingobacteriia</taxon>
        <taxon>Sphingobacteriales</taxon>
        <taxon>Sphingobacteriaceae</taxon>
        <taxon>Sphingobacterium</taxon>
    </lineage>
</organism>
<dbReference type="InterPro" id="IPR016064">
    <property type="entry name" value="NAD/diacylglycerol_kinase_sf"/>
</dbReference>
<keyword evidence="3" id="KW-1185">Reference proteome</keyword>
<sequence length="324" mass="35929">MLCSAVMKEQGKNIRLVHNPAAGDDSNGDKDELCQLIEDLGHNCTVVTKKDAVKKIDPQTDIIALAGGDGTIRMTIMGLLEKKLRFKRPIAILPQGTANNIAISLGIPLDCEKAIGLWRNALLKKFDVGMVIGLEKKPLYFIESIGFGVFPTLIKKMDKKKTEDLSAEDEIKTALRQLRKLVETFPATTLRLTVAGNNYEKECILVEIMNIPSIGPRLVLAADADPGDGQFDIIIVTVDQRQELISYIDGLLNGTNVEFKIIPIRTNRLAMEWEGKEIHIDDERKSYFGQQLKLTLLHGIVEIITGNKYDTISANDNGSKNVLF</sequence>
<dbReference type="SUPFAM" id="SSF111331">
    <property type="entry name" value="NAD kinase/diacylglycerol kinase-like"/>
    <property type="match status" value="1"/>
</dbReference>
<dbReference type="InterPro" id="IPR001206">
    <property type="entry name" value="Diacylglycerol_kinase_cat_dom"/>
</dbReference>
<keyword evidence="2" id="KW-0808">Transferase</keyword>
<dbReference type="InterPro" id="IPR045540">
    <property type="entry name" value="YegS/DAGK_C"/>
</dbReference>
<evidence type="ECO:0000313" key="3">
    <source>
        <dbReference type="Proteomes" id="UP000595498"/>
    </source>
</evidence>
<name>A0ABX7CQW1_SPHMU</name>
<dbReference type="PROSITE" id="PS50146">
    <property type="entry name" value="DAGK"/>
    <property type="match status" value="1"/>
</dbReference>
<accession>A0ABX7CQW1</accession>
<protein>
    <submittedName>
        <fullName evidence="2">Diacylglycerol kinase</fullName>
    </submittedName>
</protein>
<keyword evidence="2" id="KW-0418">Kinase</keyword>
<reference evidence="2 3" key="1">
    <citation type="submission" date="2021-01" db="EMBL/GenBank/DDBJ databases">
        <title>FDA dAtabase for Regulatory Grade micrObial Sequences (FDA-ARGOS): Supporting development and validation of Infectious Disease Dx tests.</title>
        <authorList>
            <person name="Sproer C."/>
            <person name="Gronow S."/>
            <person name="Severitt S."/>
            <person name="Schroder I."/>
            <person name="Tallon L."/>
            <person name="Sadzewicz L."/>
            <person name="Zhao X."/>
            <person name="Boylan J."/>
            <person name="Ott S."/>
            <person name="Bowen H."/>
            <person name="Vavikolanu K."/>
            <person name="Mehta A."/>
            <person name="Aluvathingal J."/>
            <person name="Nadendla S."/>
            <person name="Lowell S."/>
            <person name="Myers T."/>
            <person name="Yan Y."/>
            <person name="Sichtig H."/>
        </authorList>
    </citation>
    <scope>NUCLEOTIDE SEQUENCE [LARGE SCALE GENOMIC DNA]</scope>
    <source>
        <strain evidence="2 3">FDAARGOS_1141</strain>
    </source>
</reference>
<dbReference type="SMART" id="SM00046">
    <property type="entry name" value="DAGKc"/>
    <property type="match status" value="1"/>
</dbReference>
<dbReference type="Gene3D" id="3.40.50.10330">
    <property type="entry name" value="Probable inorganic polyphosphate/atp-NAD kinase, domain 1"/>
    <property type="match status" value="1"/>
</dbReference>
<dbReference type="InterPro" id="IPR017438">
    <property type="entry name" value="ATP-NAD_kinase_N"/>
</dbReference>
<evidence type="ECO:0000313" key="2">
    <source>
        <dbReference type="EMBL" id="QQT54480.1"/>
    </source>
</evidence>
<evidence type="ECO:0000259" key="1">
    <source>
        <dbReference type="PROSITE" id="PS50146"/>
    </source>
</evidence>